<organism evidence="2 3">
    <name type="scientific">Paenibacillus hunanensis</name>
    <dbReference type="NCBI Taxonomy" id="539262"/>
    <lineage>
        <taxon>Bacteria</taxon>
        <taxon>Bacillati</taxon>
        <taxon>Bacillota</taxon>
        <taxon>Bacilli</taxon>
        <taxon>Bacillales</taxon>
        <taxon>Paenibacillaceae</taxon>
        <taxon>Paenibacillus</taxon>
    </lineage>
</organism>
<dbReference type="RefSeq" id="WP_188776754.1">
    <property type="nucleotide sequence ID" value="NZ_BMMB01000007.1"/>
</dbReference>
<sequence>MKRIVSFLLALILFIVTCPQTFASDMKDKEFTKQDVLALEPYVSVNDNGLFELDYSKAQENGVDIELLDGQKNYFNTLNKQIESGELEAHSDLSITPKNSAPLTSNLNKSVTATCAGKSTAVQQYWWGYSRYMNSCEANKFSADLTGVSATSGGIAVIAAYFGALPAVPPGITAAYFGLLASRVSANNANSTGIYLEMTWALAFNITPQ</sequence>
<dbReference type="EMBL" id="JAVDQH010000009">
    <property type="protein sequence ID" value="MDR6244600.1"/>
    <property type="molecule type" value="Genomic_DNA"/>
</dbReference>
<dbReference type="Proteomes" id="UP001185028">
    <property type="component" value="Unassembled WGS sequence"/>
</dbReference>
<evidence type="ECO:0000313" key="2">
    <source>
        <dbReference type="EMBL" id="MDR6244600.1"/>
    </source>
</evidence>
<comment type="caution">
    <text evidence="2">The sequence shown here is derived from an EMBL/GenBank/DDBJ whole genome shotgun (WGS) entry which is preliminary data.</text>
</comment>
<protein>
    <submittedName>
        <fullName evidence="2">Uncharacterized protein</fullName>
    </submittedName>
</protein>
<proteinExistence type="predicted"/>
<evidence type="ECO:0000256" key="1">
    <source>
        <dbReference type="SAM" id="SignalP"/>
    </source>
</evidence>
<name>A0ABU1IZA6_9BACL</name>
<reference evidence="2 3" key="1">
    <citation type="submission" date="2023-07" db="EMBL/GenBank/DDBJ databases">
        <title>Genomic Encyclopedia of Type Strains, Phase IV (KMG-IV): sequencing the most valuable type-strain genomes for metagenomic binning, comparative biology and taxonomic classification.</title>
        <authorList>
            <person name="Goeker M."/>
        </authorList>
    </citation>
    <scope>NUCLEOTIDE SEQUENCE [LARGE SCALE GENOMIC DNA]</scope>
    <source>
        <strain evidence="2 3">DSM 22170</strain>
    </source>
</reference>
<feature type="chain" id="PRO_5045449876" evidence="1">
    <location>
        <begin position="24"/>
        <end position="209"/>
    </location>
</feature>
<feature type="signal peptide" evidence="1">
    <location>
        <begin position="1"/>
        <end position="23"/>
    </location>
</feature>
<accession>A0ABU1IZA6</accession>
<keyword evidence="3" id="KW-1185">Reference proteome</keyword>
<keyword evidence="1" id="KW-0732">Signal</keyword>
<gene>
    <name evidence="2" type="ORF">JOC58_002497</name>
</gene>
<evidence type="ECO:0000313" key="3">
    <source>
        <dbReference type="Proteomes" id="UP001185028"/>
    </source>
</evidence>